<comment type="caution">
    <text evidence="1">The sequence shown here is derived from an EMBL/GenBank/DDBJ whole genome shotgun (WGS) entry which is preliminary data.</text>
</comment>
<organism evidence="1 2">
    <name type="scientific">Candidatus Gallibacteroides avistercoris</name>
    <dbReference type="NCBI Taxonomy" id="2840833"/>
    <lineage>
        <taxon>Bacteria</taxon>
        <taxon>Pseudomonadati</taxon>
        <taxon>Bacteroidota</taxon>
        <taxon>Bacteroidia</taxon>
        <taxon>Bacteroidales</taxon>
        <taxon>Bacteroidaceae</taxon>
        <taxon>Bacteroidaceae incertae sedis</taxon>
        <taxon>Candidatus Gallibacteroides</taxon>
    </lineage>
</organism>
<proteinExistence type="predicted"/>
<dbReference type="Proteomes" id="UP000824112">
    <property type="component" value="Unassembled WGS sequence"/>
</dbReference>
<protein>
    <submittedName>
        <fullName evidence="1">Uncharacterized protein</fullName>
    </submittedName>
</protein>
<reference evidence="1" key="2">
    <citation type="journal article" date="2021" name="PeerJ">
        <title>Extensive microbial diversity within the chicken gut microbiome revealed by metagenomics and culture.</title>
        <authorList>
            <person name="Gilroy R."/>
            <person name="Ravi A."/>
            <person name="Getino M."/>
            <person name="Pursley I."/>
            <person name="Horton D.L."/>
            <person name="Alikhan N.F."/>
            <person name="Baker D."/>
            <person name="Gharbi K."/>
            <person name="Hall N."/>
            <person name="Watson M."/>
            <person name="Adriaenssens E.M."/>
            <person name="Foster-Nyarko E."/>
            <person name="Jarju S."/>
            <person name="Secka A."/>
            <person name="Antonio M."/>
            <person name="Oren A."/>
            <person name="Chaudhuri R.R."/>
            <person name="La Ragione R."/>
            <person name="Hildebrand F."/>
            <person name="Pallen M.J."/>
        </authorList>
    </citation>
    <scope>NUCLEOTIDE SEQUENCE</scope>
    <source>
        <strain evidence="1">CHK158-818</strain>
    </source>
</reference>
<accession>A0A9D1M7V0</accession>
<dbReference type="AlphaFoldDB" id="A0A9D1M7V0"/>
<gene>
    <name evidence="1" type="ORF">IAB03_05815</name>
</gene>
<reference evidence="1" key="1">
    <citation type="submission" date="2020-10" db="EMBL/GenBank/DDBJ databases">
        <authorList>
            <person name="Gilroy R."/>
        </authorList>
    </citation>
    <scope>NUCLEOTIDE SEQUENCE</scope>
    <source>
        <strain evidence="1">CHK158-818</strain>
    </source>
</reference>
<sequence>MIREKEEIGDFDTVLTRGIDGSPVCRSVDNFDIRRFKGLQPVYLTQNQKVYPDPDQKWDDLESIVQQSWKDFYNIPLPEKERQYLLTAMDNNRKLSEKQKGATPKQETQIPGYNVYDRSGRYLFSLGNSRHPDAQDITTRELYAKELQWFAPSADSFIPMDTINPDIVNNPGVLHIDGDDIYKFANGRHPLDYGSGGPGDWKVQPTGGKGYILAEIGGLPYWVDGLGQIPYAIDTYRYFYKSPLNRDRRMIKELSGDFASEIIPESFLSDVHGIDEKKWTYFFGRLFGSKGRLPDFSNSYDNYMIRKTLGWYENNMLPYERNEIYKKDRKKYWQILDLLFDYGYDFRK</sequence>
<dbReference type="EMBL" id="DVNA01000132">
    <property type="protein sequence ID" value="HIU55306.1"/>
    <property type="molecule type" value="Genomic_DNA"/>
</dbReference>
<evidence type="ECO:0000313" key="2">
    <source>
        <dbReference type="Proteomes" id="UP000824112"/>
    </source>
</evidence>
<name>A0A9D1M7V0_9BACT</name>
<evidence type="ECO:0000313" key="1">
    <source>
        <dbReference type="EMBL" id="HIU55306.1"/>
    </source>
</evidence>